<sequence>MFFSDYYSVLGVPCCATEKEIKKAFRQLALRFHPDKNHRFHLSARETYVRYINVLFQNKLTSVT</sequence>
<dbReference type="Gene3D" id="1.10.287.110">
    <property type="entry name" value="DnaJ domain"/>
    <property type="match status" value="1"/>
</dbReference>
<dbReference type="InterPro" id="IPR051948">
    <property type="entry name" value="Hsp70_co-chaperone_J-domain"/>
</dbReference>
<dbReference type="Ensembl" id="ENSAMXT00000044148.1">
    <property type="protein sequence ID" value="ENSAMXP00000042618.1"/>
    <property type="gene ID" value="ENSAMXG00000034174.1"/>
</dbReference>
<reference evidence="8" key="2">
    <citation type="journal article" date="2014" name="Nat. Commun.">
        <title>The cavefish genome reveals candidate genes for eye loss.</title>
        <authorList>
            <person name="McGaugh S.E."/>
            <person name="Gross J.B."/>
            <person name="Aken B."/>
            <person name="Blin M."/>
            <person name="Borowsky R."/>
            <person name="Chalopin D."/>
            <person name="Hinaux H."/>
            <person name="Jeffery W.R."/>
            <person name="Keene A."/>
            <person name="Ma L."/>
            <person name="Minx P."/>
            <person name="Murphy D."/>
            <person name="O'Quin K.E."/>
            <person name="Retaux S."/>
            <person name="Rohner N."/>
            <person name="Searle S.M."/>
            <person name="Stahl B.A."/>
            <person name="Tabin C."/>
            <person name="Volff J.N."/>
            <person name="Yoshizawa M."/>
            <person name="Warren W.C."/>
        </authorList>
    </citation>
    <scope>NUCLEOTIDE SEQUENCE [LARGE SCALE GENOMIC DNA]</scope>
    <source>
        <strain evidence="8">female</strain>
    </source>
</reference>
<evidence type="ECO:0000256" key="2">
    <source>
        <dbReference type="ARBA" id="ARBA00040158"/>
    </source>
</evidence>
<evidence type="ECO:0000313" key="8">
    <source>
        <dbReference type="Proteomes" id="UP000018467"/>
    </source>
</evidence>
<dbReference type="AlphaFoldDB" id="A0A3B1JJV3"/>
<dbReference type="PROSITE" id="PS50076">
    <property type="entry name" value="DNAJ_2"/>
    <property type="match status" value="1"/>
</dbReference>
<dbReference type="PRINTS" id="PR00625">
    <property type="entry name" value="JDOMAIN"/>
</dbReference>
<evidence type="ECO:0000256" key="5">
    <source>
        <dbReference type="ARBA" id="ARBA00046365"/>
    </source>
</evidence>
<organism evidence="7 8">
    <name type="scientific">Astyanax mexicanus</name>
    <name type="common">Blind cave fish</name>
    <name type="synonym">Astyanax fasciatus mexicanus</name>
    <dbReference type="NCBI Taxonomy" id="7994"/>
    <lineage>
        <taxon>Eukaryota</taxon>
        <taxon>Metazoa</taxon>
        <taxon>Chordata</taxon>
        <taxon>Craniata</taxon>
        <taxon>Vertebrata</taxon>
        <taxon>Euteleostomi</taxon>
        <taxon>Actinopterygii</taxon>
        <taxon>Neopterygii</taxon>
        <taxon>Teleostei</taxon>
        <taxon>Ostariophysi</taxon>
        <taxon>Characiformes</taxon>
        <taxon>Characoidei</taxon>
        <taxon>Acestrorhamphidae</taxon>
        <taxon>Acestrorhamphinae</taxon>
        <taxon>Astyanax</taxon>
    </lineage>
</organism>
<evidence type="ECO:0000256" key="4">
    <source>
        <dbReference type="ARBA" id="ARBA00045428"/>
    </source>
</evidence>
<dbReference type="CDD" id="cd06257">
    <property type="entry name" value="DnaJ"/>
    <property type="match status" value="1"/>
</dbReference>
<dbReference type="PANTHER" id="PTHR44360">
    <property type="entry name" value="DNAJ HOMOLOG SUBFAMILY B MEMBER 9"/>
    <property type="match status" value="1"/>
</dbReference>
<evidence type="ECO:0000256" key="1">
    <source>
        <dbReference type="ARBA" id="ARBA00023186"/>
    </source>
</evidence>
<accession>A0A3B1JJV3</accession>
<proteinExistence type="predicted"/>
<dbReference type="Proteomes" id="UP000018467">
    <property type="component" value="Unassembled WGS sequence"/>
</dbReference>
<dbReference type="InterPro" id="IPR001623">
    <property type="entry name" value="DnaJ_domain"/>
</dbReference>
<dbReference type="GO" id="GO:0051087">
    <property type="term" value="F:protein-folding chaperone binding"/>
    <property type="evidence" value="ECO:0007669"/>
    <property type="project" value="TreeGrafter"/>
</dbReference>
<dbReference type="GO" id="GO:0005783">
    <property type="term" value="C:endoplasmic reticulum"/>
    <property type="evidence" value="ECO:0007669"/>
    <property type="project" value="TreeGrafter"/>
</dbReference>
<dbReference type="InterPro" id="IPR036869">
    <property type="entry name" value="J_dom_sf"/>
</dbReference>
<reference evidence="8" key="1">
    <citation type="submission" date="2013-03" db="EMBL/GenBank/DDBJ databases">
        <authorList>
            <person name="Jeffery W."/>
            <person name="Warren W."/>
            <person name="Wilson R.K."/>
        </authorList>
    </citation>
    <scope>NUCLEOTIDE SEQUENCE</scope>
    <source>
        <strain evidence="8">female</strain>
    </source>
</reference>
<comment type="subunit">
    <text evidence="5">Interacts with HSPA5/BiP; interaction is direct. Interacts with ERN1/IRE1 (via the luminal region). Interacts with DERL1.</text>
</comment>
<feature type="domain" description="J" evidence="6">
    <location>
        <begin position="5"/>
        <end position="64"/>
    </location>
</feature>
<protein>
    <recommendedName>
        <fullName evidence="2">DnaJ homolog subfamily B member 9</fullName>
    </recommendedName>
    <alternativeName>
        <fullName evidence="3">Endoplasmic reticulum DNA J domain-containing protein 4</fullName>
    </alternativeName>
</protein>
<evidence type="ECO:0000313" key="7">
    <source>
        <dbReference type="Ensembl" id="ENSAMXP00000042618.1"/>
    </source>
</evidence>
<keyword evidence="1" id="KW-0143">Chaperone</keyword>
<dbReference type="SUPFAM" id="SSF46565">
    <property type="entry name" value="Chaperone J-domain"/>
    <property type="match status" value="1"/>
</dbReference>
<name>A0A3B1JJV3_ASTMX</name>
<dbReference type="PANTHER" id="PTHR44360:SF1">
    <property type="entry name" value="DNAJ HOMOLOG SUBFAMILY B MEMBER 9"/>
    <property type="match status" value="1"/>
</dbReference>
<dbReference type="STRING" id="7994.ENSAMXP00000042618"/>
<evidence type="ECO:0000256" key="3">
    <source>
        <dbReference type="ARBA" id="ARBA00041533"/>
    </source>
</evidence>
<reference evidence="7" key="4">
    <citation type="submission" date="2025-09" db="UniProtKB">
        <authorList>
            <consortium name="Ensembl"/>
        </authorList>
    </citation>
    <scope>IDENTIFICATION</scope>
</reference>
<comment type="function">
    <text evidence="4">Co-chaperone for Hsp70 protein HSPA5/BiP that acts as a key repressor of the ERN1/IRE1-mediated unfolded protein response (UPR). J domain-containing co-chaperones stimulate the ATPase activity of Hsp70 proteins and are required for efficient substrate recognition by Hsp70 proteins. In the unstressed endoplasmic reticulum, interacts with the luminal region of ERN1/IRE1 and selectively recruits HSPA5/BiP: HSPA5/BiP disrupts the dimerization of the active ERN1/IRE1 luminal region, thereby inactivating ERN1/IRE1. Also involved in endoplasmic reticulum-associated degradation (ERAD) of misfolded proteins. Required for survival of B-cell progenitors and normal antibody production.</text>
</comment>
<dbReference type="GO" id="GO:0051787">
    <property type="term" value="F:misfolded protein binding"/>
    <property type="evidence" value="ECO:0007669"/>
    <property type="project" value="TreeGrafter"/>
</dbReference>
<dbReference type="InParanoid" id="A0A3B1JJV3"/>
<dbReference type="GO" id="GO:0036503">
    <property type="term" value="P:ERAD pathway"/>
    <property type="evidence" value="ECO:0007669"/>
    <property type="project" value="TreeGrafter"/>
</dbReference>
<keyword evidence="8" id="KW-1185">Reference proteome</keyword>
<evidence type="ECO:0000259" key="6">
    <source>
        <dbReference type="PROSITE" id="PS50076"/>
    </source>
</evidence>
<reference evidence="7" key="3">
    <citation type="submission" date="2025-08" db="UniProtKB">
        <authorList>
            <consortium name="Ensembl"/>
        </authorList>
    </citation>
    <scope>IDENTIFICATION</scope>
</reference>
<dbReference type="SMART" id="SM00271">
    <property type="entry name" value="DnaJ"/>
    <property type="match status" value="1"/>
</dbReference>
<dbReference type="Pfam" id="PF00226">
    <property type="entry name" value="DnaJ"/>
    <property type="match status" value="1"/>
</dbReference>
<dbReference type="Bgee" id="ENSAMXG00000034174">
    <property type="expression patterns" value="Expressed in testis and 5 other cell types or tissues"/>
</dbReference>